<name>A0A9D3QC83_MEGAT</name>
<evidence type="ECO:0000256" key="4">
    <source>
        <dbReference type="ARBA" id="ARBA00023180"/>
    </source>
</evidence>
<dbReference type="OrthoDB" id="10045578at2759"/>
<evidence type="ECO:0000313" key="9">
    <source>
        <dbReference type="Proteomes" id="UP001046870"/>
    </source>
</evidence>
<evidence type="ECO:0000256" key="6">
    <source>
        <dbReference type="SAM" id="Phobius"/>
    </source>
</evidence>
<keyword evidence="3" id="KW-1015">Disulfide bond</keyword>
<comment type="subcellular location">
    <subcellularLocation>
        <location evidence="1">Membrane</location>
        <topology evidence="1">Single-pass type I membrane protein</topology>
    </subcellularLocation>
</comment>
<dbReference type="GO" id="GO:0005886">
    <property type="term" value="C:plasma membrane"/>
    <property type="evidence" value="ECO:0007669"/>
    <property type="project" value="TreeGrafter"/>
</dbReference>
<keyword evidence="6" id="KW-0812">Transmembrane</keyword>
<keyword evidence="5" id="KW-0393">Immunoglobulin domain</keyword>
<evidence type="ECO:0000256" key="1">
    <source>
        <dbReference type="ARBA" id="ARBA00004479"/>
    </source>
</evidence>
<organism evidence="8 9">
    <name type="scientific">Megalops atlanticus</name>
    <name type="common">Tarpon</name>
    <name type="synonym">Clupea gigantea</name>
    <dbReference type="NCBI Taxonomy" id="7932"/>
    <lineage>
        <taxon>Eukaryota</taxon>
        <taxon>Metazoa</taxon>
        <taxon>Chordata</taxon>
        <taxon>Craniata</taxon>
        <taxon>Vertebrata</taxon>
        <taxon>Euteleostomi</taxon>
        <taxon>Actinopterygii</taxon>
        <taxon>Neopterygii</taxon>
        <taxon>Teleostei</taxon>
        <taxon>Elopiformes</taxon>
        <taxon>Megalopidae</taxon>
        <taxon>Megalops</taxon>
    </lineage>
</organism>
<dbReference type="PROSITE" id="PS00290">
    <property type="entry name" value="IG_MHC"/>
    <property type="match status" value="1"/>
</dbReference>
<dbReference type="Proteomes" id="UP001046870">
    <property type="component" value="Chromosome 2"/>
</dbReference>
<keyword evidence="2 6" id="KW-0472">Membrane</keyword>
<reference evidence="8" key="1">
    <citation type="submission" date="2021-01" db="EMBL/GenBank/DDBJ databases">
        <authorList>
            <person name="Zahm M."/>
            <person name="Roques C."/>
            <person name="Cabau C."/>
            <person name="Klopp C."/>
            <person name="Donnadieu C."/>
            <person name="Jouanno E."/>
            <person name="Lampietro C."/>
            <person name="Louis A."/>
            <person name="Herpin A."/>
            <person name="Echchiki A."/>
            <person name="Berthelot C."/>
            <person name="Parey E."/>
            <person name="Roest-Crollius H."/>
            <person name="Braasch I."/>
            <person name="Postlethwait J."/>
            <person name="Bobe J."/>
            <person name="Montfort J."/>
            <person name="Bouchez O."/>
            <person name="Begum T."/>
            <person name="Mejri S."/>
            <person name="Adams A."/>
            <person name="Chen W.-J."/>
            <person name="Guiguen Y."/>
        </authorList>
    </citation>
    <scope>NUCLEOTIDE SEQUENCE</scope>
    <source>
        <strain evidence="8">YG-15Mar2019-1</strain>
        <tissue evidence="8">Brain</tissue>
    </source>
</reference>
<dbReference type="InterPro" id="IPR003599">
    <property type="entry name" value="Ig_sub"/>
</dbReference>
<dbReference type="PANTHER" id="PTHR11640:SF164">
    <property type="entry name" value="MAM DOMAIN-CONTAINING GLYCOSYLPHOSPHATIDYLINOSITOL ANCHOR PROTEIN 1"/>
    <property type="match status" value="1"/>
</dbReference>
<feature type="transmembrane region" description="Helical" evidence="6">
    <location>
        <begin position="232"/>
        <end position="256"/>
    </location>
</feature>
<dbReference type="GO" id="GO:0005911">
    <property type="term" value="C:cell-cell junction"/>
    <property type="evidence" value="ECO:0007669"/>
    <property type="project" value="TreeGrafter"/>
</dbReference>
<dbReference type="InterPro" id="IPR003006">
    <property type="entry name" value="Ig/MHC_CS"/>
</dbReference>
<dbReference type="PANTHER" id="PTHR11640">
    <property type="entry name" value="NEPHRIN"/>
    <property type="match status" value="1"/>
</dbReference>
<evidence type="ECO:0000259" key="7">
    <source>
        <dbReference type="PROSITE" id="PS50835"/>
    </source>
</evidence>
<proteinExistence type="predicted"/>
<dbReference type="InterPro" id="IPR007110">
    <property type="entry name" value="Ig-like_dom"/>
</dbReference>
<gene>
    <name evidence="8" type="ORF">MATL_G00027460</name>
</gene>
<comment type="caution">
    <text evidence="8">The sequence shown here is derived from an EMBL/GenBank/DDBJ whole genome shotgun (WGS) entry which is preliminary data.</text>
</comment>
<evidence type="ECO:0000313" key="8">
    <source>
        <dbReference type="EMBL" id="KAG7487809.1"/>
    </source>
</evidence>
<dbReference type="SMART" id="SM00409">
    <property type="entry name" value="IG"/>
    <property type="match status" value="2"/>
</dbReference>
<protein>
    <recommendedName>
        <fullName evidence="7">Ig-like domain-containing protein</fullName>
    </recommendedName>
</protein>
<dbReference type="InterPro" id="IPR013783">
    <property type="entry name" value="Ig-like_fold"/>
</dbReference>
<accession>A0A9D3QC83</accession>
<dbReference type="SUPFAM" id="SSF48726">
    <property type="entry name" value="Immunoglobulin"/>
    <property type="match status" value="2"/>
</dbReference>
<dbReference type="SMART" id="SM00408">
    <property type="entry name" value="IGc2"/>
    <property type="match status" value="2"/>
</dbReference>
<dbReference type="AlphaFoldDB" id="A0A9D3QC83"/>
<dbReference type="InterPro" id="IPR036179">
    <property type="entry name" value="Ig-like_dom_sf"/>
</dbReference>
<dbReference type="CDD" id="cd00096">
    <property type="entry name" value="Ig"/>
    <property type="match status" value="1"/>
</dbReference>
<sequence>MKVYSFDGPVLTMPSILKEGETLPATCNTNYDVVKKKSQTLTVYYAPRISVTGPSIVYEGQEVHMSCTSDGRPLPTTEWKRPGQPWPSDLHRHSNGSVSGVIRRADRGHYECISLNAVAETRENVFLEVHYGPMNTSITAFPNKLIHQGRLVNLTCVTDIYPEATQYTWRKIPAATLPEDANVANSSLTIKNFQKAHEGIYECEVTHINGRTERAYFHAFLQEPTHSRSGQLVGAVMGSLLCGVIIGAAAGFLVAVRLKGRST</sequence>
<evidence type="ECO:0000256" key="5">
    <source>
        <dbReference type="ARBA" id="ARBA00023319"/>
    </source>
</evidence>
<dbReference type="InterPro" id="IPR051275">
    <property type="entry name" value="Cell_adhesion_signaling"/>
</dbReference>
<keyword evidence="6" id="KW-1133">Transmembrane helix</keyword>
<dbReference type="EMBL" id="JAFDVH010000002">
    <property type="protein sequence ID" value="KAG7487809.1"/>
    <property type="molecule type" value="Genomic_DNA"/>
</dbReference>
<evidence type="ECO:0000256" key="2">
    <source>
        <dbReference type="ARBA" id="ARBA00023136"/>
    </source>
</evidence>
<evidence type="ECO:0000256" key="3">
    <source>
        <dbReference type="ARBA" id="ARBA00023157"/>
    </source>
</evidence>
<dbReference type="GO" id="GO:0098609">
    <property type="term" value="P:cell-cell adhesion"/>
    <property type="evidence" value="ECO:0007669"/>
    <property type="project" value="TreeGrafter"/>
</dbReference>
<dbReference type="InterPro" id="IPR003598">
    <property type="entry name" value="Ig_sub2"/>
</dbReference>
<feature type="domain" description="Ig-like" evidence="7">
    <location>
        <begin position="133"/>
        <end position="207"/>
    </location>
</feature>
<keyword evidence="9" id="KW-1185">Reference proteome</keyword>
<dbReference type="PROSITE" id="PS50835">
    <property type="entry name" value="IG_LIKE"/>
    <property type="match status" value="2"/>
</dbReference>
<dbReference type="Pfam" id="PF13927">
    <property type="entry name" value="Ig_3"/>
    <property type="match status" value="2"/>
</dbReference>
<feature type="domain" description="Ig-like" evidence="7">
    <location>
        <begin position="47"/>
        <end position="128"/>
    </location>
</feature>
<dbReference type="GO" id="GO:0050839">
    <property type="term" value="F:cell adhesion molecule binding"/>
    <property type="evidence" value="ECO:0007669"/>
    <property type="project" value="TreeGrafter"/>
</dbReference>
<dbReference type="Gene3D" id="2.60.40.10">
    <property type="entry name" value="Immunoglobulins"/>
    <property type="match status" value="2"/>
</dbReference>
<keyword evidence="4" id="KW-0325">Glycoprotein</keyword>